<evidence type="ECO:0000256" key="2">
    <source>
        <dbReference type="ARBA" id="ARBA00022723"/>
    </source>
</evidence>
<dbReference type="Gene3D" id="2.30.40.10">
    <property type="entry name" value="Urease, subunit C, domain 1"/>
    <property type="match status" value="1"/>
</dbReference>
<keyword evidence="4 5" id="KW-0119">Carbohydrate metabolism</keyword>
<comment type="similarity">
    <text evidence="1 5">Belongs to the metallo-dependent hydrolases superfamily. NagA family.</text>
</comment>
<feature type="domain" description="Amidohydrolase-related" evidence="6">
    <location>
        <begin position="49"/>
        <end position="369"/>
    </location>
</feature>
<dbReference type="CDD" id="cd00854">
    <property type="entry name" value="NagA"/>
    <property type="match status" value="1"/>
</dbReference>
<dbReference type="InterPro" id="IPR003764">
    <property type="entry name" value="GlcNAc_6-P_deAcase"/>
</dbReference>
<evidence type="ECO:0000256" key="4">
    <source>
        <dbReference type="ARBA" id="ARBA00023277"/>
    </source>
</evidence>
<keyword evidence="8" id="KW-1185">Reference proteome</keyword>
<name>A0ABV0B6F7_9SPHN</name>
<dbReference type="EMBL" id="JBDIZK010000001">
    <property type="protein sequence ID" value="MEN3745977.1"/>
    <property type="molecule type" value="Genomic_DNA"/>
</dbReference>
<dbReference type="InterPro" id="IPR032466">
    <property type="entry name" value="Metal_Hydrolase"/>
</dbReference>
<dbReference type="Gene3D" id="3.20.20.140">
    <property type="entry name" value="Metal-dependent hydrolases"/>
    <property type="match status" value="1"/>
</dbReference>
<dbReference type="InterPro" id="IPR006680">
    <property type="entry name" value="Amidohydro-rel"/>
</dbReference>
<dbReference type="PANTHER" id="PTHR11113:SF14">
    <property type="entry name" value="N-ACETYLGLUCOSAMINE-6-PHOSPHATE DEACETYLASE"/>
    <property type="match status" value="1"/>
</dbReference>
<dbReference type="PIRSF" id="PIRSF038994">
    <property type="entry name" value="NagA"/>
    <property type="match status" value="1"/>
</dbReference>
<dbReference type="SUPFAM" id="SSF51338">
    <property type="entry name" value="Composite domain of metallo-dependent hydrolases"/>
    <property type="match status" value="1"/>
</dbReference>
<evidence type="ECO:0000313" key="7">
    <source>
        <dbReference type="EMBL" id="MEN3745977.1"/>
    </source>
</evidence>
<dbReference type="SUPFAM" id="SSF51556">
    <property type="entry name" value="Metallo-dependent hydrolases"/>
    <property type="match status" value="1"/>
</dbReference>
<dbReference type="InterPro" id="IPR011059">
    <property type="entry name" value="Metal-dep_hydrolase_composite"/>
</dbReference>
<gene>
    <name evidence="7" type="primary">nagA</name>
    <name evidence="7" type="ORF">TPR58_02270</name>
</gene>
<evidence type="ECO:0000259" key="6">
    <source>
        <dbReference type="Pfam" id="PF01979"/>
    </source>
</evidence>
<accession>A0ABV0B6F7</accession>
<sequence>MKLRIANGGIVVGRAVFAAATIEVVDGRIAGLDPAISGSPDIDLDGGWLVPGFVDTQVNGGGGVLFNDDISVDGIAAIGAAHARFGTTAFLPTLISDTPEHVAAALDAADAAIAAGVPGVVGVHIEGPFINPAKRGIHEADRIRQLDPAMVELLSRPRAGRVVLTIAPERASLAHVQTLVSHGVIVCAGHTNATYDEVQSAVGAGLSGFTHLFNAMSPLTHRAPGAAGAALDAPGCWCGLIVDNAHLHPATVRIAIRAKGPDRIMLVTDAMPSVGTDATSFMLQGKRIEVHHGVCTYEDGTLAGSDLDMATAFRNTVQITGLAPAEVVRMSSEAPAAFLGLSATHGTLAPGRRADWVVLDRELRARGTWIGGRQIAEGAVGNSRRD</sequence>
<keyword evidence="3 5" id="KW-0378">Hydrolase</keyword>
<evidence type="ECO:0000313" key="8">
    <source>
        <dbReference type="Proteomes" id="UP001427805"/>
    </source>
</evidence>
<organism evidence="7 8">
    <name type="scientific">Sphingomonas rustica</name>
    <dbReference type="NCBI Taxonomy" id="3103142"/>
    <lineage>
        <taxon>Bacteria</taxon>
        <taxon>Pseudomonadati</taxon>
        <taxon>Pseudomonadota</taxon>
        <taxon>Alphaproteobacteria</taxon>
        <taxon>Sphingomonadales</taxon>
        <taxon>Sphingomonadaceae</taxon>
        <taxon>Sphingomonas</taxon>
    </lineage>
</organism>
<evidence type="ECO:0000256" key="3">
    <source>
        <dbReference type="ARBA" id="ARBA00022801"/>
    </source>
</evidence>
<dbReference type="RefSeq" id="WP_346244974.1">
    <property type="nucleotide sequence ID" value="NZ_JBDIZK010000001.1"/>
</dbReference>
<dbReference type="Proteomes" id="UP001427805">
    <property type="component" value="Unassembled WGS sequence"/>
</dbReference>
<dbReference type="NCBIfam" id="TIGR00221">
    <property type="entry name" value="nagA"/>
    <property type="match status" value="1"/>
</dbReference>
<evidence type="ECO:0000256" key="1">
    <source>
        <dbReference type="ARBA" id="ARBA00010716"/>
    </source>
</evidence>
<dbReference type="EC" id="3.5.1.25" evidence="7"/>
<proteinExistence type="inferred from homology"/>
<dbReference type="GO" id="GO:0008448">
    <property type="term" value="F:N-acetylglucosamine-6-phosphate deacetylase activity"/>
    <property type="evidence" value="ECO:0007669"/>
    <property type="project" value="UniProtKB-EC"/>
</dbReference>
<reference evidence="7 8" key="1">
    <citation type="submission" date="2024-05" db="EMBL/GenBank/DDBJ databases">
        <title>Sphingomonas sp. HF-S3 16S ribosomal RNA gene Genome sequencing and assembly.</title>
        <authorList>
            <person name="Lee H."/>
        </authorList>
    </citation>
    <scope>NUCLEOTIDE SEQUENCE [LARGE SCALE GENOMIC DNA]</scope>
    <source>
        <strain evidence="7 8">HF-S3</strain>
    </source>
</reference>
<evidence type="ECO:0000256" key="5">
    <source>
        <dbReference type="PIRNR" id="PIRNR038994"/>
    </source>
</evidence>
<dbReference type="PANTHER" id="PTHR11113">
    <property type="entry name" value="N-ACETYLGLUCOSAMINE-6-PHOSPHATE DEACETYLASE"/>
    <property type="match status" value="1"/>
</dbReference>
<dbReference type="Pfam" id="PF01979">
    <property type="entry name" value="Amidohydro_1"/>
    <property type="match status" value="1"/>
</dbReference>
<protein>
    <submittedName>
        <fullName evidence="7">N-acetylglucosamine-6-phosphate deacetylase</fullName>
        <ecNumber evidence="7">3.5.1.25</ecNumber>
    </submittedName>
</protein>
<keyword evidence="2" id="KW-0479">Metal-binding</keyword>
<comment type="caution">
    <text evidence="7">The sequence shown here is derived from an EMBL/GenBank/DDBJ whole genome shotgun (WGS) entry which is preliminary data.</text>
</comment>